<dbReference type="AlphaFoldDB" id="A0A6A6R5U6"/>
<evidence type="ECO:0000313" key="4">
    <source>
        <dbReference type="EMBL" id="KAF2499772.1"/>
    </source>
</evidence>
<dbReference type="GO" id="GO:0006446">
    <property type="term" value="P:regulation of translational initiation"/>
    <property type="evidence" value="ECO:0007669"/>
    <property type="project" value="TreeGrafter"/>
</dbReference>
<dbReference type="Pfam" id="PF01205">
    <property type="entry name" value="Impact_N"/>
    <property type="match status" value="1"/>
</dbReference>
<organism evidence="4 5">
    <name type="scientific">Lophium mytilinum</name>
    <dbReference type="NCBI Taxonomy" id="390894"/>
    <lineage>
        <taxon>Eukaryota</taxon>
        <taxon>Fungi</taxon>
        <taxon>Dikarya</taxon>
        <taxon>Ascomycota</taxon>
        <taxon>Pezizomycotina</taxon>
        <taxon>Dothideomycetes</taxon>
        <taxon>Pleosporomycetidae</taxon>
        <taxon>Mytilinidiales</taxon>
        <taxon>Mytilinidiaceae</taxon>
        <taxon>Lophium</taxon>
    </lineage>
</organism>
<dbReference type="GO" id="GO:0140469">
    <property type="term" value="P:GCN2-mediated signaling"/>
    <property type="evidence" value="ECO:0007669"/>
    <property type="project" value="TreeGrafter"/>
</dbReference>
<name>A0A6A6R5U6_9PEZI</name>
<dbReference type="Gene3D" id="3.30.230.30">
    <property type="entry name" value="Impact, N-terminal domain"/>
    <property type="match status" value="1"/>
</dbReference>
<keyword evidence="5" id="KW-1185">Reference proteome</keyword>
<proteinExistence type="inferred from homology"/>
<evidence type="ECO:0000256" key="1">
    <source>
        <dbReference type="ARBA" id="ARBA00007665"/>
    </source>
</evidence>
<dbReference type="InterPro" id="IPR001498">
    <property type="entry name" value="Impact_N"/>
</dbReference>
<evidence type="ECO:0000256" key="2">
    <source>
        <dbReference type="SAM" id="MobiDB-lite"/>
    </source>
</evidence>
<dbReference type="PANTHER" id="PTHR16301">
    <property type="entry name" value="IMPACT-RELATED"/>
    <property type="match status" value="1"/>
</dbReference>
<evidence type="ECO:0000313" key="5">
    <source>
        <dbReference type="Proteomes" id="UP000799750"/>
    </source>
</evidence>
<sequence length="246" mass="27717">MSRKRTRAPSPPFEDIYSSIFRSGEVEERGSTFVGVFSASVPAKQLQKLPDFKGPRVADYANHKIAAWRKPSRQRSIVPNAPPIMETGHDDDGEQWAGKRLEKVLNDLEVEGSVVVARWMKGGNIGPVRFTHMETVAKQAVQKFLDAVEEGKQSEARKRKKVEEEAALHRLRNRLRARDQNIATMRQLLADKTAFLADTDPVPPTPSKTPDYDTMEKPALDRINKARDASVTFILAKLEDVDKKLE</sequence>
<dbReference type="PANTHER" id="PTHR16301:SF25">
    <property type="entry name" value="PROTEIN IMPACT"/>
    <property type="match status" value="1"/>
</dbReference>
<dbReference type="InterPro" id="IPR036956">
    <property type="entry name" value="Impact_N_sf"/>
</dbReference>
<dbReference type="OrthoDB" id="69641at2759"/>
<reference evidence="4" key="1">
    <citation type="journal article" date="2020" name="Stud. Mycol.">
        <title>101 Dothideomycetes genomes: a test case for predicting lifestyles and emergence of pathogens.</title>
        <authorList>
            <person name="Haridas S."/>
            <person name="Albert R."/>
            <person name="Binder M."/>
            <person name="Bloem J."/>
            <person name="Labutti K."/>
            <person name="Salamov A."/>
            <person name="Andreopoulos B."/>
            <person name="Baker S."/>
            <person name="Barry K."/>
            <person name="Bills G."/>
            <person name="Bluhm B."/>
            <person name="Cannon C."/>
            <person name="Castanera R."/>
            <person name="Culley D."/>
            <person name="Daum C."/>
            <person name="Ezra D."/>
            <person name="Gonzalez J."/>
            <person name="Henrissat B."/>
            <person name="Kuo A."/>
            <person name="Liang C."/>
            <person name="Lipzen A."/>
            <person name="Lutzoni F."/>
            <person name="Magnuson J."/>
            <person name="Mondo S."/>
            <person name="Nolan M."/>
            <person name="Ohm R."/>
            <person name="Pangilinan J."/>
            <person name="Park H.-J."/>
            <person name="Ramirez L."/>
            <person name="Alfaro M."/>
            <person name="Sun H."/>
            <person name="Tritt A."/>
            <person name="Yoshinaga Y."/>
            <person name="Zwiers L.-H."/>
            <person name="Turgeon B."/>
            <person name="Goodwin S."/>
            <person name="Spatafora J."/>
            <person name="Crous P."/>
            <person name="Grigoriev I."/>
        </authorList>
    </citation>
    <scope>NUCLEOTIDE SEQUENCE</scope>
    <source>
        <strain evidence="4">CBS 269.34</strain>
    </source>
</reference>
<dbReference type="EMBL" id="MU004184">
    <property type="protein sequence ID" value="KAF2499772.1"/>
    <property type="molecule type" value="Genomic_DNA"/>
</dbReference>
<dbReference type="InterPro" id="IPR020568">
    <property type="entry name" value="Ribosomal_Su5_D2-typ_SF"/>
</dbReference>
<evidence type="ECO:0000259" key="3">
    <source>
        <dbReference type="Pfam" id="PF01205"/>
    </source>
</evidence>
<feature type="region of interest" description="Disordered" evidence="2">
    <location>
        <begin position="71"/>
        <end position="93"/>
    </location>
</feature>
<dbReference type="InterPro" id="IPR023582">
    <property type="entry name" value="Impact"/>
</dbReference>
<accession>A0A6A6R5U6</accession>
<comment type="similarity">
    <text evidence="1">Belongs to the IMPACT family.</text>
</comment>
<feature type="domain" description="Impact N-terminal" evidence="3">
    <location>
        <begin position="29"/>
        <end position="141"/>
    </location>
</feature>
<feature type="non-terminal residue" evidence="4">
    <location>
        <position position="246"/>
    </location>
</feature>
<dbReference type="GO" id="GO:0005737">
    <property type="term" value="C:cytoplasm"/>
    <property type="evidence" value="ECO:0007669"/>
    <property type="project" value="TreeGrafter"/>
</dbReference>
<gene>
    <name evidence="4" type="ORF">BU16DRAFT_439751</name>
</gene>
<protein>
    <recommendedName>
        <fullName evidence="3">Impact N-terminal domain-containing protein</fullName>
    </recommendedName>
</protein>
<dbReference type="SUPFAM" id="SSF54211">
    <property type="entry name" value="Ribosomal protein S5 domain 2-like"/>
    <property type="match status" value="1"/>
</dbReference>
<dbReference type="Proteomes" id="UP000799750">
    <property type="component" value="Unassembled WGS sequence"/>
</dbReference>